<gene>
    <name evidence="3" type="ORF">EFD62_13815</name>
</gene>
<keyword evidence="3" id="KW-0808">Transferase</keyword>
<accession>A0A4V1K1W1</accession>
<keyword evidence="1" id="KW-0812">Transmembrane</keyword>
<evidence type="ECO:0000259" key="2">
    <source>
        <dbReference type="Pfam" id="PF06580"/>
    </source>
</evidence>
<dbReference type="GO" id="GO:0000155">
    <property type="term" value="F:phosphorelay sensor kinase activity"/>
    <property type="evidence" value="ECO:0007669"/>
    <property type="project" value="InterPro"/>
</dbReference>
<dbReference type="AlphaFoldDB" id="A0A4V1K1W1"/>
<dbReference type="InterPro" id="IPR036890">
    <property type="entry name" value="HATPase_C_sf"/>
</dbReference>
<sequence length="581" mass="67971">MKKKIERIIRWFYRRRLKDKIRFLFLVLVITYIVTLYFIYNFLVKKNMMEYVLESNYNTMISIGNNLNVEFEVVDTMSQLIMTNSNVIEYLRDRGHENTRINNNAITAMYDISTKFNYVSSIYIFKEYKEYIHISRHLTNVDLNLVYSPLWRKEILEKRGACVIRVNGDGAFKKKFGEPLISVIRVINDIDTQKPIGIIAINLNIDILKNSFNDMTSDDRNFWYYAGGKNILDQNEEFEGLDEFRKMGIGKKEFDQSIKQGFGVTRVFSYYRVPNTPFVLAKIETVPFFRYFSVQAVVVIVIVIALSILCIVITGVFISAFITNPIERLMQFMNLEKLELDENGTRNRSALASKENEMMLKNSRLIEINQIMSELLEKEKTMRKAEMEVLQEQINPHFLYNTLGSIADLALEISADEIYDVVETLGNFYRRFLSKGSREITIREEIAIVQDYLKLQKLRYHDVFEDEYELQEDLMDFRVPKLILQPLVENSLYHGVRLKGEKGIIKISVYAKDGLLHISVYDTGVGMSLEQISSIMNGDNKKSFGFKGTMDRIRYYYDAEDVFEIKSEEGKYCLVDIRIPI</sequence>
<dbReference type="RefSeq" id="WP_069195954.1">
    <property type="nucleotide sequence ID" value="NZ_RLII01000023.1"/>
</dbReference>
<feature type="domain" description="Signal transduction histidine kinase internal region" evidence="2">
    <location>
        <begin position="385"/>
        <end position="462"/>
    </location>
</feature>
<reference evidence="4" key="1">
    <citation type="submission" date="2018-11" db="EMBL/GenBank/DDBJ databases">
        <title>Genome sequencing of a novel mesophilic and cellulolytic organism within the genus Hungateiclostridium.</title>
        <authorList>
            <person name="Rettenmaier R."/>
            <person name="Liebl W."/>
            <person name="Zverlov V."/>
        </authorList>
    </citation>
    <scope>NUCLEOTIDE SEQUENCE [LARGE SCALE GENOMIC DNA]</scope>
    <source>
        <strain evidence="4">N2K1</strain>
    </source>
</reference>
<feature type="transmembrane region" description="Helical" evidence="1">
    <location>
        <begin position="296"/>
        <end position="323"/>
    </location>
</feature>
<dbReference type="PANTHER" id="PTHR34220:SF7">
    <property type="entry name" value="SENSOR HISTIDINE KINASE YPDA"/>
    <property type="match status" value="1"/>
</dbReference>
<dbReference type="EMBL" id="RLII01000023">
    <property type="protein sequence ID" value="RXE58169.1"/>
    <property type="molecule type" value="Genomic_DNA"/>
</dbReference>
<comment type="caution">
    <text evidence="3">The sequence shown here is derived from an EMBL/GenBank/DDBJ whole genome shotgun (WGS) entry which is preliminary data.</text>
</comment>
<protein>
    <submittedName>
        <fullName evidence="3">Sensor histidine kinase</fullName>
    </submittedName>
</protein>
<evidence type="ECO:0000256" key="1">
    <source>
        <dbReference type="SAM" id="Phobius"/>
    </source>
</evidence>
<evidence type="ECO:0000313" key="4">
    <source>
        <dbReference type="Proteomes" id="UP000289166"/>
    </source>
</evidence>
<keyword evidence="3" id="KW-0418">Kinase</keyword>
<dbReference type="InterPro" id="IPR010559">
    <property type="entry name" value="Sig_transdc_His_kin_internal"/>
</dbReference>
<dbReference type="SUPFAM" id="SSF55874">
    <property type="entry name" value="ATPase domain of HSP90 chaperone/DNA topoisomerase II/histidine kinase"/>
    <property type="match status" value="1"/>
</dbReference>
<dbReference type="Gene3D" id="3.30.565.10">
    <property type="entry name" value="Histidine kinase-like ATPase, C-terminal domain"/>
    <property type="match status" value="1"/>
</dbReference>
<dbReference type="GO" id="GO:0016020">
    <property type="term" value="C:membrane"/>
    <property type="evidence" value="ECO:0007669"/>
    <property type="project" value="InterPro"/>
</dbReference>
<dbReference type="Proteomes" id="UP000289166">
    <property type="component" value="Unassembled WGS sequence"/>
</dbReference>
<dbReference type="OrthoDB" id="9809348at2"/>
<dbReference type="PANTHER" id="PTHR34220">
    <property type="entry name" value="SENSOR HISTIDINE KINASE YPDA"/>
    <property type="match status" value="1"/>
</dbReference>
<dbReference type="Pfam" id="PF06580">
    <property type="entry name" value="His_kinase"/>
    <property type="match status" value="1"/>
</dbReference>
<feature type="transmembrane region" description="Helical" evidence="1">
    <location>
        <begin position="21"/>
        <end position="40"/>
    </location>
</feature>
<keyword evidence="4" id="KW-1185">Reference proteome</keyword>
<proteinExistence type="predicted"/>
<name>A0A4V1K1W1_9FIRM</name>
<keyword evidence="1" id="KW-1133">Transmembrane helix</keyword>
<organism evidence="3 4">
    <name type="scientific">Acetivibrio mesophilus</name>
    <dbReference type="NCBI Taxonomy" id="2487273"/>
    <lineage>
        <taxon>Bacteria</taxon>
        <taxon>Bacillati</taxon>
        <taxon>Bacillota</taxon>
        <taxon>Clostridia</taxon>
        <taxon>Eubacteriales</taxon>
        <taxon>Oscillospiraceae</taxon>
        <taxon>Acetivibrio</taxon>
    </lineage>
</organism>
<evidence type="ECO:0000313" key="3">
    <source>
        <dbReference type="EMBL" id="RXE58169.1"/>
    </source>
</evidence>
<keyword evidence="1" id="KW-0472">Membrane</keyword>
<dbReference type="InterPro" id="IPR050640">
    <property type="entry name" value="Bact_2-comp_sensor_kinase"/>
</dbReference>